<dbReference type="Proteomes" id="UP000317835">
    <property type="component" value="Chromosome"/>
</dbReference>
<keyword evidence="5" id="KW-1185">Reference proteome</keyword>
<feature type="domain" description="Beta-lactamase-related" evidence="1">
    <location>
        <begin position="43"/>
        <end position="379"/>
    </location>
</feature>
<dbReference type="Gene3D" id="3.40.710.10">
    <property type="entry name" value="DD-peptidase/beta-lactamase superfamily"/>
    <property type="match status" value="1"/>
</dbReference>
<dbReference type="InterPro" id="IPR008302">
    <property type="entry name" value="NamZ"/>
</dbReference>
<dbReference type="InterPro" id="IPR012338">
    <property type="entry name" value="Beta-lactam/transpept-like"/>
</dbReference>
<dbReference type="Gene3D" id="3.40.50.12170">
    <property type="entry name" value="Uncharacterised protein PF07075, DUF1343"/>
    <property type="match status" value="1"/>
</dbReference>
<evidence type="ECO:0000259" key="2">
    <source>
        <dbReference type="Pfam" id="PF07075"/>
    </source>
</evidence>
<dbReference type="Gene3D" id="3.90.1150.140">
    <property type="match status" value="1"/>
</dbReference>
<feature type="domain" description="Peptidoglycan beta-N-acetylmuramidase NamZ N-terminal" evidence="2">
    <location>
        <begin position="422"/>
        <end position="621"/>
    </location>
</feature>
<dbReference type="PANTHER" id="PTHR42915:SF1">
    <property type="entry name" value="PEPTIDOGLYCAN BETA-N-ACETYLMURAMIDASE NAMZ"/>
    <property type="match status" value="1"/>
</dbReference>
<reference evidence="4 5" key="1">
    <citation type="submission" date="2019-02" db="EMBL/GenBank/DDBJ databases">
        <title>Deep-cultivation of Planctomycetes and their phenomic and genomic characterization uncovers novel biology.</title>
        <authorList>
            <person name="Wiegand S."/>
            <person name="Jogler M."/>
            <person name="Boedeker C."/>
            <person name="Pinto D."/>
            <person name="Vollmers J."/>
            <person name="Rivas-Marin E."/>
            <person name="Kohn T."/>
            <person name="Peeters S.H."/>
            <person name="Heuer A."/>
            <person name="Rast P."/>
            <person name="Oberbeckmann S."/>
            <person name="Bunk B."/>
            <person name="Jeske O."/>
            <person name="Meyerdierks A."/>
            <person name="Storesund J.E."/>
            <person name="Kallscheuer N."/>
            <person name="Luecker S."/>
            <person name="Lage O.M."/>
            <person name="Pohl T."/>
            <person name="Merkel B.J."/>
            <person name="Hornburger P."/>
            <person name="Mueller R.-W."/>
            <person name="Bruemmer F."/>
            <person name="Labrenz M."/>
            <person name="Spormann A.M."/>
            <person name="Op den Camp H."/>
            <person name="Overmann J."/>
            <person name="Amann R."/>
            <person name="Jetten M.S.M."/>
            <person name="Mascher T."/>
            <person name="Medema M.H."/>
            <person name="Devos D.P."/>
            <person name="Kaster A.-K."/>
            <person name="Ovreas L."/>
            <person name="Rohde M."/>
            <person name="Galperin M.Y."/>
            <person name="Jogler C."/>
        </authorList>
    </citation>
    <scope>NUCLEOTIDE SEQUENCE [LARGE SCALE GENOMIC DNA]</scope>
    <source>
        <strain evidence="4 5">ElP</strain>
    </source>
</reference>
<dbReference type="InterPro" id="IPR048502">
    <property type="entry name" value="NamZ_N"/>
</dbReference>
<organism evidence="4 5">
    <name type="scientific">Tautonia plasticadhaerens</name>
    <dbReference type="NCBI Taxonomy" id="2527974"/>
    <lineage>
        <taxon>Bacteria</taxon>
        <taxon>Pseudomonadati</taxon>
        <taxon>Planctomycetota</taxon>
        <taxon>Planctomycetia</taxon>
        <taxon>Isosphaerales</taxon>
        <taxon>Isosphaeraceae</taxon>
        <taxon>Tautonia</taxon>
    </lineage>
</organism>
<protein>
    <submittedName>
        <fullName evidence="4">Esterase EstB</fullName>
        <ecNumber evidence="4">3.1.1.-</ecNumber>
    </submittedName>
</protein>
<dbReference type="Pfam" id="PF07075">
    <property type="entry name" value="NamZ_N"/>
    <property type="match status" value="1"/>
</dbReference>
<dbReference type="InterPro" id="IPR048503">
    <property type="entry name" value="NamZ_C"/>
</dbReference>
<dbReference type="PANTHER" id="PTHR42915">
    <property type="entry name" value="HYPOTHETICAL 460 KDA PROTEIN IN FEUA-SIGW INTERGENIC REGION [PRECURSOR]"/>
    <property type="match status" value="1"/>
</dbReference>
<dbReference type="EMBL" id="CP036426">
    <property type="protein sequence ID" value="QDV35444.1"/>
    <property type="molecule type" value="Genomic_DNA"/>
</dbReference>
<dbReference type="AlphaFoldDB" id="A0A518H3L6"/>
<dbReference type="EC" id="3.1.1.-" evidence="4"/>
<dbReference type="RefSeq" id="WP_145271063.1">
    <property type="nucleotide sequence ID" value="NZ_CP036426.1"/>
</dbReference>
<evidence type="ECO:0000259" key="1">
    <source>
        <dbReference type="Pfam" id="PF00144"/>
    </source>
</evidence>
<evidence type="ECO:0000313" key="5">
    <source>
        <dbReference type="Proteomes" id="UP000317835"/>
    </source>
</evidence>
<feature type="domain" description="Peptidoglycan beta-N-acetylmuramidase NamZ C-terminal" evidence="3">
    <location>
        <begin position="625"/>
        <end position="774"/>
    </location>
</feature>
<proteinExistence type="predicted"/>
<dbReference type="Pfam" id="PF00144">
    <property type="entry name" value="Beta-lactamase"/>
    <property type="match status" value="1"/>
</dbReference>
<accession>A0A518H3L6</accession>
<dbReference type="OrthoDB" id="9801061at2"/>
<name>A0A518H3L6_9BACT</name>
<sequence length="776" mass="83815" precursor="true">MLLFPAIVALGLLAAPAPTPGLPEAPPEELGFDASKLAGVGEAISTAVDEGKIPGAVVIVGRRGKIAHVEAIGRRAVEPEAEPMTRDTVFDMASLTKPVATATSVMVLWERGLIDLDEPITTYLPEFDNHGKGAITVEMLLRHRAGLIPDNPIGDYEHGVDEAWRRIAEIDLVAEPGEGFRYSDVSFQILGRLVERVSGRPLDEFARENVFKPIGMADATFRPLDRGIPADRIAPTEVVDGEMARGEVHDPRSRALGGVAGHAGLFATADDLAIYAQTLLDGGIGPDGKRILAPPTVRAMIDPADTPEGERRGLGWDVATGFSSPRGERFGPLGFGHTGFTGTSIWVDPDTETFVILLTSRLHPGGDQPSPTALRREVATIVASAIVDTPIPSPATAESAEVLCGVDVLAADGFAPLKGKRVGLVTNHTGKTRDGRPTIDALFEAPDVELVALFSPEHGIRGVLDTNVGDDRDEETGLPIYSLYGERRKPAPEQLEGIDALVFDIADIGARFYTYISTMGLVLEAGAEAGIPVLVLDRPNPIGGVEVAGPVRDEDAESFIAFHRLPVRHGMTVGELATLFNAERGVEADLTVVECQGWRRSMTFDETGLLWTNPSPNMRSLTEALLYPGVGLLEATNLATGRGTDTPFERVGAPWIDPKAWATELNAEGLPGVRFVPVRFSPAERQYEGEDCGGVYIIITDWDEFEPIELGIGLAVTLRRLYPDHWEPEAMDRLMTNQAALDAIVSGASVREVRRTWARELRRFLDVRAKYLIYED</sequence>
<dbReference type="KEGG" id="tpla:ElP_33470"/>
<evidence type="ECO:0000313" key="4">
    <source>
        <dbReference type="EMBL" id="QDV35444.1"/>
    </source>
</evidence>
<dbReference type="GO" id="GO:0033922">
    <property type="term" value="F:peptidoglycan beta-N-acetylmuramidase activity"/>
    <property type="evidence" value="ECO:0007669"/>
    <property type="project" value="InterPro"/>
</dbReference>
<dbReference type="Pfam" id="PF20732">
    <property type="entry name" value="NamZ_C"/>
    <property type="match status" value="1"/>
</dbReference>
<gene>
    <name evidence="4" type="primary">estB_2</name>
    <name evidence="4" type="ORF">ElP_33470</name>
</gene>
<evidence type="ECO:0000259" key="3">
    <source>
        <dbReference type="Pfam" id="PF20732"/>
    </source>
</evidence>
<keyword evidence="4" id="KW-0378">Hydrolase</keyword>
<dbReference type="SUPFAM" id="SSF56601">
    <property type="entry name" value="beta-lactamase/transpeptidase-like"/>
    <property type="match status" value="1"/>
</dbReference>
<dbReference type="InterPro" id="IPR001466">
    <property type="entry name" value="Beta-lactam-related"/>
</dbReference>